<evidence type="ECO:0000259" key="5">
    <source>
        <dbReference type="PROSITE" id="PS50001"/>
    </source>
</evidence>
<dbReference type="PROSITE" id="PS50001">
    <property type="entry name" value="SH2"/>
    <property type="match status" value="1"/>
</dbReference>
<keyword evidence="1 2" id="KW-0727">SH2 domain</keyword>
<dbReference type="Pfam" id="PF00017">
    <property type="entry name" value="SH2"/>
    <property type="match status" value="1"/>
</dbReference>
<name>A0A914W2W9_9BILA</name>
<proteinExistence type="predicted"/>
<dbReference type="CDD" id="cd00173">
    <property type="entry name" value="SH2"/>
    <property type="match status" value="1"/>
</dbReference>
<evidence type="ECO:0000259" key="4">
    <source>
        <dbReference type="PROSITE" id="PS01179"/>
    </source>
</evidence>
<dbReference type="SUPFAM" id="SSF50729">
    <property type="entry name" value="PH domain-like"/>
    <property type="match status" value="1"/>
</dbReference>
<dbReference type="PANTHER" id="PTHR15832">
    <property type="entry name" value="SHC (SRC HOMOLOGY DOMAIN C-TERMINAL) ADAPTOR HOMOLOG"/>
    <property type="match status" value="1"/>
</dbReference>
<sequence>MAFALSWSAEYVGSFPVDSVHSANQKVADRLSQLRNSASVRSVLLSVSIAGVKVSSIDRQLVYMAHALKRISYATCDADYCQVAFVAREPSVKNENADPSTPMQRLCHVFRTESYDTADEINCVLGNAFRAAYLHKVGERGERRRRRSVEKAREKQPNGSSGGDSALSSTCSDCPSIDFDDNKRLGGGSVQSRSTTSPPPPPPAKQPVVAMPRPLYDDDGFVRPTAPRALRPHSVMVSGSVGIGRQSDFAAPLDFDAITSCSTTPTSSSDLSRSSKRSSSSALLRRLFGGKEKQSPSPEAIVMRPPMESKKRRRPVSAVFSHAFSRITSSTSTAAMSPSPRASNKTLSASMGKRMSRIELPSPNDRLRQFDHAEQSRRSQSVGNVHRVLATKPSDIGVGRSPGVGCNDRCRAVDQLTVSPIYNSQTSEWLMPIDLEVERALCTVPWYSGDTDRDFVVKVLRSQPDGAFVVRKSLSHRCCLALSVRVPETHNSAAVSHYLILHSKDGFRLKGFHKAFPSVPTLVTHHSVMQEQLPCRLVFVNWDRRVWAQQSTSHHDYDTPSSEAVYGSLELPLKAT</sequence>
<reference evidence="7" key="1">
    <citation type="submission" date="2022-11" db="UniProtKB">
        <authorList>
            <consortium name="WormBaseParasite"/>
        </authorList>
    </citation>
    <scope>IDENTIFICATION</scope>
</reference>
<dbReference type="SMART" id="SM00252">
    <property type="entry name" value="SH2"/>
    <property type="match status" value="1"/>
</dbReference>
<evidence type="ECO:0000256" key="2">
    <source>
        <dbReference type="PROSITE-ProRule" id="PRU00191"/>
    </source>
</evidence>
<dbReference type="Gene3D" id="3.30.505.10">
    <property type="entry name" value="SH2 domain"/>
    <property type="match status" value="1"/>
</dbReference>
<dbReference type="InterPro" id="IPR000980">
    <property type="entry name" value="SH2"/>
</dbReference>
<dbReference type="AlphaFoldDB" id="A0A914W2W9"/>
<organism evidence="6 7">
    <name type="scientific">Plectus sambesii</name>
    <dbReference type="NCBI Taxonomy" id="2011161"/>
    <lineage>
        <taxon>Eukaryota</taxon>
        <taxon>Metazoa</taxon>
        <taxon>Ecdysozoa</taxon>
        <taxon>Nematoda</taxon>
        <taxon>Chromadorea</taxon>
        <taxon>Plectida</taxon>
        <taxon>Plectina</taxon>
        <taxon>Plectoidea</taxon>
        <taxon>Plectidae</taxon>
        <taxon>Plectus</taxon>
    </lineage>
</organism>
<feature type="region of interest" description="Disordered" evidence="3">
    <location>
        <begin position="330"/>
        <end position="353"/>
    </location>
</feature>
<evidence type="ECO:0000256" key="3">
    <source>
        <dbReference type="SAM" id="MobiDB-lite"/>
    </source>
</evidence>
<dbReference type="SMART" id="SM00462">
    <property type="entry name" value="PTB"/>
    <property type="match status" value="1"/>
</dbReference>
<feature type="compositionally biased region" description="Low complexity" evidence="3">
    <location>
        <begin position="262"/>
        <end position="287"/>
    </location>
</feature>
<protein>
    <submittedName>
        <fullName evidence="7">SH2 domain-containing protein</fullName>
    </submittedName>
</protein>
<accession>A0A914W2W9</accession>
<evidence type="ECO:0000256" key="1">
    <source>
        <dbReference type="ARBA" id="ARBA00022999"/>
    </source>
</evidence>
<dbReference type="Proteomes" id="UP000887566">
    <property type="component" value="Unplaced"/>
</dbReference>
<feature type="domain" description="PID" evidence="4">
    <location>
        <begin position="6"/>
        <end position="133"/>
    </location>
</feature>
<evidence type="ECO:0000313" key="7">
    <source>
        <dbReference type="WBParaSite" id="PSAMB.scaffold292size58672.g4393.t1"/>
    </source>
</evidence>
<feature type="region of interest" description="Disordered" evidence="3">
    <location>
        <begin position="139"/>
        <end position="170"/>
    </location>
</feature>
<dbReference type="InterPro" id="IPR036860">
    <property type="entry name" value="SH2_dom_sf"/>
</dbReference>
<dbReference type="InterPro" id="IPR006020">
    <property type="entry name" value="PTB/PI_dom"/>
</dbReference>
<keyword evidence="6" id="KW-1185">Reference proteome</keyword>
<feature type="compositionally biased region" description="Low complexity" evidence="3">
    <location>
        <begin position="330"/>
        <end position="343"/>
    </location>
</feature>
<dbReference type="PANTHER" id="PTHR15832:SF2">
    <property type="entry name" value="SH2 DOMAIN-CONTAINING PROTEIN"/>
    <property type="match status" value="1"/>
</dbReference>
<dbReference type="WBParaSite" id="PSAMB.scaffold292size58672.g4393.t1">
    <property type="protein sequence ID" value="PSAMB.scaffold292size58672.g4393.t1"/>
    <property type="gene ID" value="PSAMB.scaffold292size58672.g4393"/>
</dbReference>
<feature type="domain" description="SH2" evidence="5">
    <location>
        <begin position="446"/>
        <end position="541"/>
    </location>
</feature>
<feature type="region of interest" description="Disordered" evidence="3">
    <location>
        <begin position="182"/>
        <end position="227"/>
    </location>
</feature>
<dbReference type="PROSITE" id="PS01179">
    <property type="entry name" value="PID"/>
    <property type="match status" value="1"/>
</dbReference>
<dbReference type="Pfam" id="PF00640">
    <property type="entry name" value="PID"/>
    <property type="match status" value="1"/>
</dbReference>
<feature type="region of interest" description="Disordered" evidence="3">
    <location>
        <begin position="262"/>
        <end position="300"/>
    </location>
</feature>
<dbReference type="InterPro" id="IPR011993">
    <property type="entry name" value="PH-like_dom_sf"/>
</dbReference>
<dbReference type="SUPFAM" id="SSF55550">
    <property type="entry name" value="SH2 domain"/>
    <property type="match status" value="1"/>
</dbReference>
<dbReference type="Gene3D" id="2.30.29.30">
    <property type="entry name" value="Pleckstrin-homology domain (PH domain)/Phosphotyrosine-binding domain (PTB)"/>
    <property type="match status" value="1"/>
</dbReference>
<evidence type="ECO:0000313" key="6">
    <source>
        <dbReference type="Proteomes" id="UP000887566"/>
    </source>
</evidence>